<evidence type="ECO:0000256" key="1">
    <source>
        <dbReference type="SAM" id="MobiDB-lite"/>
    </source>
</evidence>
<dbReference type="Proteomes" id="UP000695562">
    <property type="component" value="Unassembled WGS sequence"/>
</dbReference>
<dbReference type="InterPro" id="IPR000008">
    <property type="entry name" value="C2_dom"/>
</dbReference>
<evidence type="ECO:0000259" key="2">
    <source>
        <dbReference type="PROSITE" id="PS50004"/>
    </source>
</evidence>
<feature type="compositionally biased region" description="Low complexity" evidence="1">
    <location>
        <begin position="360"/>
        <end position="369"/>
    </location>
</feature>
<name>A0A8J4PN95_9MYCE</name>
<dbReference type="Pfam" id="PF00168">
    <property type="entry name" value="C2"/>
    <property type="match status" value="1"/>
</dbReference>
<keyword evidence="4" id="KW-1185">Reference proteome</keyword>
<dbReference type="OrthoDB" id="73919at2759"/>
<dbReference type="SMART" id="SM00239">
    <property type="entry name" value="C2"/>
    <property type="match status" value="1"/>
</dbReference>
<feature type="region of interest" description="Disordered" evidence="1">
    <location>
        <begin position="357"/>
        <end position="390"/>
    </location>
</feature>
<dbReference type="GO" id="GO:0010628">
    <property type="term" value="P:positive regulation of gene expression"/>
    <property type="evidence" value="ECO:0007669"/>
    <property type="project" value="TreeGrafter"/>
</dbReference>
<organism evidence="3 4">
    <name type="scientific">Polysphondylium violaceum</name>
    <dbReference type="NCBI Taxonomy" id="133409"/>
    <lineage>
        <taxon>Eukaryota</taxon>
        <taxon>Amoebozoa</taxon>
        <taxon>Evosea</taxon>
        <taxon>Eumycetozoa</taxon>
        <taxon>Dictyostelia</taxon>
        <taxon>Dictyosteliales</taxon>
        <taxon>Dictyosteliaceae</taxon>
        <taxon>Polysphondylium</taxon>
    </lineage>
</organism>
<accession>A0A8J4PN95</accession>
<dbReference type="InterPro" id="IPR035892">
    <property type="entry name" value="C2_domain_sf"/>
</dbReference>
<feature type="domain" description="C2" evidence="2">
    <location>
        <begin position="149"/>
        <end position="267"/>
    </location>
</feature>
<protein>
    <recommendedName>
        <fullName evidence="2">C2 domain-containing protein</fullName>
    </recommendedName>
</protein>
<evidence type="ECO:0000313" key="4">
    <source>
        <dbReference type="Proteomes" id="UP000695562"/>
    </source>
</evidence>
<feature type="region of interest" description="Disordered" evidence="1">
    <location>
        <begin position="1"/>
        <end position="119"/>
    </location>
</feature>
<proteinExistence type="predicted"/>
<reference evidence="3" key="1">
    <citation type="submission" date="2020-01" db="EMBL/GenBank/DDBJ databases">
        <title>Development of genomics and gene disruption for Polysphondylium violaceum indicates a role for the polyketide synthase stlB in stalk morphogenesis.</title>
        <authorList>
            <person name="Narita B."/>
            <person name="Kawabe Y."/>
            <person name="Kin K."/>
            <person name="Saito T."/>
            <person name="Gibbs R."/>
            <person name="Kuspa A."/>
            <person name="Muzny D."/>
            <person name="Queller D."/>
            <person name="Richards S."/>
            <person name="Strassman J."/>
            <person name="Sucgang R."/>
            <person name="Worley K."/>
            <person name="Schaap P."/>
        </authorList>
    </citation>
    <scope>NUCLEOTIDE SEQUENCE</scope>
    <source>
        <strain evidence="3">QSvi11</strain>
    </source>
</reference>
<dbReference type="PANTHER" id="PTHR47800:SF4">
    <property type="entry name" value="C2 DOMAIN-CONTAINING PROTEIN"/>
    <property type="match status" value="1"/>
</dbReference>
<comment type="caution">
    <text evidence="3">The sequence shown here is derived from an EMBL/GenBank/DDBJ whole genome shotgun (WGS) entry which is preliminary data.</text>
</comment>
<dbReference type="CDD" id="cd00030">
    <property type="entry name" value="C2"/>
    <property type="match status" value="1"/>
</dbReference>
<sequence>MDSQQYYPPQQYNQQPPQQQQQQQYYPPQQYIQQPPQQYNSPPQPYYPQQQFNQPPPQQQYNQPPSQQYYSPPQQQYNQPPQQQYNQPSQQQYYSPPQQQNIQSPQQQQFFQAQPHQQQYYQAPLQPPSYNVVAITPTMDPNHPRKLAIPPGSDFNYNSEMKFKSGLLELRIISAHNLVAGDLNGKSDGFCKIRAFSIENLTTKVCKETLSPQWNSTFSITIADVGVEMLVIEVIDYDIIGHNDSLGYIGIDLSRLPRGIEVQTKENLIGTKHGTLEIGLKAMNFGLINIPSTYPLEYVKYRQEILVGRTREQIKKHIKDYRAEMKKQKIKPNEGPFFSLLPPPGFKNKGGWLWKEKATSNSKSSNSEHSSSKPRDYSTLNNSGSKKSQSSISSICDAIGAVSDALSIVNSDDS</sequence>
<evidence type="ECO:0000313" key="3">
    <source>
        <dbReference type="EMBL" id="KAF2070268.1"/>
    </source>
</evidence>
<dbReference type="EMBL" id="AJWJ01000516">
    <property type="protein sequence ID" value="KAF2070268.1"/>
    <property type="molecule type" value="Genomic_DNA"/>
</dbReference>
<dbReference type="PANTHER" id="PTHR47800">
    <property type="entry name" value="C2 DOMAIN-CONTAINING PROTEIN"/>
    <property type="match status" value="1"/>
</dbReference>
<dbReference type="AlphaFoldDB" id="A0A8J4PN95"/>
<dbReference type="SUPFAM" id="SSF49562">
    <property type="entry name" value="C2 domain (Calcium/lipid-binding domain, CaLB)"/>
    <property type="match status" value="1"/>
</dbReference>
<gene>
    <name evidence="3" type="ORF">CYY_008415</name>
</gene>
<dbReference type="PROSITE" id="PS50004">
    <property type="entry name" value="C2"/>
    <property type="match status" value="1"/>
</dbReference>
<dbReference type="Gene3D" id="2.60.40.150">
    <property type="entry name" value="C2 domain"/>
    <property type="match status" value="1"/>
</dbReference>